<evidence type="ECO:0000313" key="2">
    <source>
        <dbReference type="Proteomes" id="UP001314170"/>
    </source>
</evidence>
<comment type="caution">
    <text evidence="1">The sequence shown here is derived from an EMBL/GenBank/DDBJ whole genome shotgun (WGS) entry which is preliminary data.</text>
</comment>
<accession>A0AAV1R5Z4</accession>
<organism evidence="1 2">
    <name type="scientific">Dovyalis caffra</name>
    <dbReference type="NCBI Taxonomy" id="77055"/>
    <lineage>
        <taxon>Eukaryota</taxon>
        <taxon>Viridiplantae</taxon>
        <taxon>Streptophyta</taxon>
        <taxon>Embryophyta</taxon>
        <taxon>Tracheophyta</taxon>
        <taxon>Spermatophyta</taxon>
        <taxon>Magnoliopsida</taxon>
        <taxon>eudicotyledons</taxon>
        <taxon>Gunneridae</taxon>
        <taxon>Pentapetalae</taxon>
        <taxon>rosids</taxon>
        <taxon>fabids</taxon>
        <taxon>Malpighiales</taxon>
        <taxon>Salicaceae</taxon>
        <taxon>Flacourtieae</taxon>
        <taxon>Dovyalis</taxon>
    </lineage>
</organism>
<reference evidence="1 2" key="1">
    <citation type="submission" date="2024-01" db="EMBL/GenBank/DDBJ databases">
        <authorList>
            <person name="Waweru B."/>
        </authorList>
    </citation>
    <scope>NUCLEOTIDE SEQUENCE [LARGE SCALE GENOMIC DNA]</scope>
</reference>
<name>A0AAV1R5Z4_9ROSI</name>
<dbReference type="AlphaFoldDB" id="A0AAV1R5Z4"/>
<dbReference type="Proteomes" id="UP001314170">
    <property type="component" value="Unassembled WGS sequence"/>
</dbReference>
<keyword evidence="2" id="KW-1185">Reference proteome</keyword>
<proteinExistence type="predicted"/>
<sequence>MTKYGSFNSASEKFVKQSPNVKAKNRFLHTEEIKDGPQDLKIEEIPPAGLLITEKETDKPRKGFQEYVSTVRETIAEPSTLSTIHIDEWVVYDVAAVLARSDSEGYQNDIPATEVEEVAASKVKLWSFL</sequence>
<gene>
    <name evidence="1" type="ORF">DCAF_LOCUS5950</name>
</gene>
<protein>
    <submittedName>
        <fullName evidence="1">Uncharacterized protein</fullName>
    </submittedName>
</protein>
<evidence type="ECO:0000313" key="1">
    <source>
        <dbReference type="EMBL" id="CAK7328229.1"/>
    </source>
</evidence>
<dbReference type="EMBL" id="CAWUPB010000893">
    <property type="protein sequence ID" value="CAK7328229.1"/>
    <property type="molecule type" value="Genomic_DNA"/>
</dbReference>